<accession>M0QDD3</accession>
<feature type="region of interest" description="Disordered" evidence="1">
    <location>
        <begin position="1"/>
        <end position="20"/>
    </location>
</feature>
<comment type="caution">
    <text evidence="4">The sequence shown here is derived from an EMBL/GenBank/DDBJ whole genome shotgun (WGS) entry which is preliminary data.</text>
</comment>
<keyword evidence="2" id="KW-0812">Transmembrane</keyword>
<dbReference type="eggNOG" id="ENOG5033EBJ">
    <property type="taxonomic scope" value="Bacteria"/>
</dbReference>
<proteinExistence type="predicted"/>
<dbReference type="Proteomes" id="UP000011666">
    <property type="component" value="Unassembled WGS sequence"/>
</dbReference>
<sequence>MSTPPSDSEASPPADEPQPIDLPQEFRVQKVAYITVLMVLLVCVIVAGISLPLLGWTLVLPFVLAWWIWRIRTVVTVDGLQAVGTFSTRDIPWAELDGLQFKRWGSVRAVLINGTSVRLPAIAFQDLPRLSAASAGRIPDPYATLPED</sequence>
<feature type="domain" description="Low molecular weight protein antigen 6 PH" evidence="3">
    <location>
        <begin position="70"/>
        <end position="140"/>
    </location>
</feature>
<evidence type="ECO:0000256" key="1">
    <source>
        <dbReference type="SAM" id="MobiDB-lite"/>
    </source>
</evidence>
<keyword evidence="2" id="KW-0472">Membrane</keyword>
<evidence type="ECO:0000313" key="5">
    <source>
        <dbReference type="Proteomes" id="UP000011666"/>
    </source>
</evidence>
<gene>
    <name evidence="4" type="ORF">GS4_02_00460</name>
</gene>
<dbReference type="Pfam" id="PF10756">
    <property type="entry name" value="bPH_6"/>
    <property type="match status" value="1"/>
</dbReference>
<reference evidence="4 5" key="1">
    <citation type="submission" date="2013-01" db="EMBL/GenBank/DDBJ databases">
        <title>Whole genome shotgun sequence of Gordonia soli NBRC 108243.</title>
        <authorList>
            <person name="Isaki-Nakamura S."/>
            <person name="Hosoyama A."/>
            <person name="Tsuchikane K."/>
            <person name="Ando Y."/>
            <person name="Baba S."/>
            <person name="Ohji S."/>
            <person name="Hamada M."/>
            <person name="Tamura T."/>
            <person name="Yamazoe A."/>
            <person name="Yamazaki S."/>
            <person name="Fujita N."/>
        </authorList>
    </citation>
    <scope>NUCLEOTIDE SEQUENCE [LARGE SCALE GENOMIC DNA]</scope>
    <source>
        <strain evidence="4 5">NBRC 108243</strain>
    </source>
</reference>
<evidence type="ECO:0000256" key="2">
    <source>
        <dbReference type="SAM" id="Phobius"/>
    </source>
</evidence>
<protein>
    <recommendedName>
        <fullName evidence="3">Low molecular weight protein antigen 6 PH domain-containing protein</fullName>
    </recommendedName>
</protein>
<dbReference type="InterPro" id="IPR019692">
    <property type="entry name" value="CFP-6_PH"/>
</dbReference>
<dbReference type="STRING" id="1223545.GS4_02_00460"/>
<feature type="transmembrane region" description="Helical" evidence="2">
    <location>
        <begin position="31"/>
        <end position="64"/>
    </location>
</feature>
<name>M0QDD3_9ACTN</name>
<organism evidence="4 5">
    <name type="scientific">Gordonia soli NBRC 108243</name>
    <dbReference type="NCBI Taxonomy" id="1223545"/>
    <lineage>
        <taxon>Bacteria</taxon>
        <taxon>Bacillati</taxon>
        <taxon>Actinomycetota</taxon>
        <taxon>Actinomycetes</taxon>
        <taxon>Mycobacteriales</taxon>
        <taxon>Gordoniaceae</taxon>
        <taxon>Gordonia</taxon>
    </lineage>
</organism>
<evidence type="ECO:0000313" key="4">
    <source>
        <dbReference type="EMBL" id="GAC66336.1"/>
    </source>
</evidence>
<dbReference type="EMBL" id="BANX01000002">
    <property type="protein sequence ID" value="GAC66336.1"/>
    <property type="molecule type" value="Genomic_DNA"/>
</dbReference>
<dbReference type="AlphaFoldDB" id="M0QDD3"/>
<keyword evidence="5" id="KW-1185">Reference proteome</keyword>
<dbReference type="RefSeq" id="WP_007616465.1">
    <property type="nucleotide sequence ID" value="NZ_BANX01000002.1"/>
</dbReference>
<keyword evidence="2" id="KW-1133">Transmembrane helix</keyword>
<feature type="compositionally biased region" description="Low complexity" evidence="1">
    <location>
        <begin position="1"/>
        <end position="13"/>
    </location>
</feature>
<evidence type="ECO:0000259" key="3">
    <source>
        <dbReference type="Pfam" id="PF10756"/>
    </source>
</evidence>